<dbReference type="InterPro" id="IPR050072">
    <property type="entry name" value="Peptidase_M20A"/>
</dbReference>
<dbReference type="SUPFAM" id="SSF55874">
    <property type="entry name" value="ATPase domain of HSP90 chaperone/DNA topoisomerase II/histidine kinase"/>
    <property type="match status" value="1"/>
</dbReference>
<dbReference type="GeneID" id="8099280"/>
<dbReference type="EMBL" id="EQ962657">
    <property type="protein sequence ID" value="EED15279.1"/>
    <property type="molecule type" value="Genomic_DNA"/>
</dbReference>
<dbReference type="InterPro" id="IPR011650">
    <property type="entry name" value="Peptidase_M20_dimer"/>
</dbReference>
<dbReference type="STRING" id="441959.B8MKC4"/>
<keyword evidence="10" id="KW-0808">Transferase</keyword>
<dbReference type="InterPro" id="IPR005467">
    <property type="entry name" value="His_kinase_dom"/>
</dbReference>
<evidence type="ECO:0000256" key="4">
    <source>
        <dbReference type="ARBA" id="ARBA00022801"/>
    </source>
</evidence>
<dbReference type="SMART" id="SM00448">
    <property type="entry name" value="REC"/>
    <property type="match status" value="1"/>
</dbReference>
<feature type="region of interest" description="Disordered" evidence="7">
    <location>
        <begin position="386"/>
        <end position="419"/>
    </location>
</feature>
<dbReference type="InterPro" id="IPR011006">
    <property type="entry name" value="CheY-like_superfamily"/>
</dbReference>
<keyword evidence="10" id="KW-0418">Kinase</keyword>
<dbReference type="GO" id="GO:0000155">
    <property type="term" value="F:phosphorelay sensor kinase activity"/>
    <property type="evidence" value="ECO:0007669"/>
    <property type="project" value="InterPro"/>
</dbReference>
<dbReference type="HOGENOM" id="CLU_005360_0_0_1"/>
<evidence type="ECO:0000313" key="11">
    <source>
        <dbReference type="Proteomes" id="UP000001745"/>
    </source>
</evidence>
<comment type="cofactor">
    <cofactor evidence="1">
        <name>Zn(2+)</name>
        <dbReference type="ChEBI" id="CHEBI:29105"/>
    </cofactor>
</comment>
<protein>
    <submittedName>
        <fullName evidence="10">Sensor histidine kinase/response regulator, putative</fullName>
    </submittedName>
</protein>
<dbReference type="CDD" id="cd05652">
    <property type="entry name" value="M20_ArgE_DapE-like_fungal"/>
    <property type="match status" value="1"/>
</dbReference>
<dbReference type="eggNOG" id="KOG0519">
    <property type="taxonomic scope" value="Eukaryota"/>
</dbReference>
<dbReference type="SMART" id="SM00387">
    <property type="entry name" value="HATPase_c"/>
    <property type="match status" value="1"/>
</dbReference>
<dbReference type="Pfam" id="PF07687">
    <property type="entry name" value="M20_dimer"/>
    <property type="match status" value="1"/>
</dbReference>
<gene>
    <name evidence="10" type="ORF">TSTA_047300</name>
</gene>
<dbReference type="SUPFAM" id="SSF47384">
    <property type="entry name" value="Homodimeric domain of signal transducing histidine kinase"/>
    <property type="match status" value="1"/>
</dbReference>
<proteinExistence type="inferred from homology"/>
<dbReference type="VEuPathDB" id="FungiDB:TSTA_047300"/>
<evidence type="ECO:0000259" key="8">
    <source>
        <dbReference type="PROSITE" id="PS50109"/>
    </source>
</evidence>
<evidence type="ECO:0000256" key="2">
    <source>
        <dbReference type="ARBA" id="ARBA00006247"/>
    </source>
</evidence>
<feature type="region of interest" description="Disordered" evidence="7">
    <location>
        <begin position="791"/>
        <end position="820"/>
    </location>
</feature>
<dbReference type="InterPro" id="IPR036264">
    <property type="entry name" value="Bact_exopeptidase_dim_dom"/>
</dbReference>
<evidence type="ECO:0000256" key="1">
    <source>
        <dbReference type="ARBA" id="ARBA00001947"/>
    </source>
</evidence>
<dbReference type="InterPro" id="IPR003594">
    <property type="entry name" value="HATPase_dom"/>
</dbReference>
<dbReference type="SUPFAM" id="SSF53187">
    <property type="entry name" value="Zn-dependent exopeptidases"/>
    <property type="match status" value="1"/>
</dbReference>
<dbReference type="Gene3D" id="1.10.287.130">
    <property type="match status" value="1"/>
</dbReference>
<dbReference type="PRINTS" id="PR00344">
    <property type="entry name" value="BCTRLSENSOR"/>
</dbReference>
<dbReference type="OrthoDB" id="60033at2759"/>
<dbReference type="FunFam" id="1.10.287.130:FF:000100">
    <property type="entry name" value="Sensor histidine kinase/response regulator"/>
    <property type="match status" value="1"/>
</dbReference>
<evidence type="ECO:0000259" key="9">
    <source>
        <dbReference type="PROSITE" id="PS50110"/>
    </source>
</evidence>
<feature type="modified residue" description="4-aspartylphosphate" evidence="6">
    <location>
        <position position="833"/>
    </location>
</feature>
<dbReference type="PhylomeDB" id="B8MKC4"/>
<feature type="compositionally biased region" description="Polar residues" evidence="7">
    <location>
        <begin position="800"/>
        <end position="812"/>
    </location>
</feature>
<dbReference type="Gene3D" id="3.40.630.10">
    <property type="entry name" value="Zn peptidases"/>
    <property type="match status" value="1"/>
</dbReference>
<dbReference type="eggNOG" id="KOG2275">
    <property type="taxonomic scope" value="Eukaryota"/>
</dbReference>
<dbReference type="Gene3D" id="3.40.50.2300">
    <property type="match status" value="1"/>
</dbReference>
<dbReference type="Gene3D" id="3.30.70.360">
    <property type="match status" value="1"/>
</dbReference>
<sequence>MDAASESRKSGMALDTPLPRTSLCLASEGFSDSLHHGDAGFTTLLNKHFDNRESDAAERLVTLKKALKSSNTKLPWDRVLEELATLTQAQCAFISYELDNTNSEGRRESMAKCYYTNGSGSQGLLSDRNHPAINASRQHMKHGKVFLIPDGLRSSALPDDVPFAAEALIAAPLWSGERNIGHFGIMWTVQGLQKQSLSWSYIEMLLHSLEDLVTQRVVDDASSPRQLSAPAFSLPSESLSHDADTRPQPASAPPSPIFAHPLKPFAPSLSHELRTPMQGVVGMLDVMHANVEEAIDARVATKSFRLLQDLKENIELVQDSARRAVEAADNVVHAYDLNMEVPETPQKEIYADIMGDVLPRVTASGDRFSFKDNKLPSNSYKRRRSISIDWTGHGRPPKRSSTRNTSHGDLSPRSEVKNAVQESDKIVYSSAKGHIEEVVGNAVAQRPSLTARRMAPQMVVEGVPPTAVRQTKIRELLHLVINESLHVGKRPESTLSQRTLLGERINVHALASNGNTCIKSIEWSVEPTVPDNLYVDERDLAKLISCVFLNAVKFTESGEIKVLATSSNKSPQYIRINIRDTGTGIPEEFFPSLFKPFAREDDSTTRTRDGLGLGLLVAKGLARKMGGDLLCVHSSTSGPERGSEFEIRIPLNPGGMLSRPTTSHNVSAPLATPPLPVEVGTPTTFPTDAATITTTSHPESLEMLPPPETFVPLDQPVPSSTPKVPPTGALHGAGLGKAHPLTFLVAEDNQINRKILVNMLRKLGYRDVYEAYDGREAVRIMQETLLSSYPLPSPMSSPSIQGSDSGIENSLSPDMANPGNRKKAKPIDVVLMDLWMPEMDGYEATSKIFEMVDEHCNRLAPMHNPQSSPVENWDQRSGSECPSIFDISPKVLAVSADVTDEALNRASQVGIQGYMTKPYKLADLERLIGKMKTSSLFSSVLLLVGATRASPHPAPSPQQQQQPLSNIIAEANTQPNKHDLEHVIDISPLLSLHRDLVKFESISGNEADVGDFVIQYLQSRDFKVEKQIVVPRKSLSKDQHERFNIYAYPNSSPTAPKVLLSSHIDTVPPYIPYSLDLPSSSNGSDISTLNWRDNILISGRGSVDAKASVASQILAVLEYLQLHPFAPLGLLFVVGEEVDGIGMQYFSQSDLNTSPPTFHTVIFGEPTELNLVSGHKGSLFFKISAKGKAAHSGYPWLGRSAVSSLLPALVKLDTLADVPAEDGGIPGSEKLGKSTINIGRIEAGIASNVVPEAAEASVNIRLAYHDVEKVKEIVTRAVDEATNGDENVTIEWGNNGKGHAPIDFDADIDGFNVTTVNYATDAWYLKIHEGAGGSPEGHVHRYLYGPGSIFVAHGADEAITVGDLEAAVEGYKRLIDAAFERNQ</sequence>
<dbReference type="PROSITE" id="PS50110">
    <property type="entry name" value="RESPONSE_REGULATORY"/>
    <property type="match status" value="1"/>
</dbReference>
<dbReference type="Proteomes" id="UP000001745">
    <property type="component" value="Unassembled WGS sequence"/>
</dbReference>
<keyword evidence="3" id="KW-0479">Metal-binding</keyword>
<feature type="region of interest" description="Disordered" evidence="7">
    <location>
        <begin position="224"/>
        <end position="257"/>
    </location>
</feature>
<dbReference type="Gene3D" id="3.30.565.10">
    <property type="entry name" value="Histidine kinase-like ATPase, C-terminal domain"/>
    <property type="match status" value="1"/>
</dbReference>
<evidence type="ECO:0000256" key="3">
    <source>
        <dbReference type="ARBA" id="ARBA00022723"/>
    </source>
</evidence>
<reference evidence="11" key="1">
    <citation type="journal article" date="2015" name="Genome Announc.">
        <title>Genome sequence of the AIDS-associated pathogen Penicillium marneffei (ATCC18224) and its near taxonomic relative Talaromyces stipitatus (ATCC10500).</title>
        <authorList>
            <person name="Nierman W.C."/>
            <person name="Fedorova-Abrams N.D."/>
            <person name="Andrianopoulos A."/>
        </authorList>
    </citation>
    <scope>NUCLEOTIDE SEQUENCE [LARGE SCALE GENOMIC DNA]</scope>
    <source>
        <strain evidence="11">ATCC 10500 / CBS 375.48 / QM 6759 / NRRL 1006</strain>
    </source>
</reference>
<keyword evidence="6" id="KW-0597">Phosphoprotein</keyword>
<evidence type="ECO:0000256" key="5">
    <source>
        <dbReference type="ARBA" id="ARBA00022833"/>
    </source>
</evidence>
<evidence type="ECO:0000256" key="6">
    <source>
        <dbReference type="PROSITE-ProRule" id="PRU00169"/>
    </source>
</evidence>
<organism evidence="10 11">
    <name type="scientific">Talaromyces stipitatus (strain ATCC 10500 / CBS 375.48 / QM 6759 / NRRL 1006)</name>
    <name type="common">Penicillium stipitatum</name>
    <dbReference type="NCBI Taxonomy" id="441959"/>
    <lineage>
        <taxon>Eukaryota</taxon>
        <taxon>Fungi</taxon>
        <taxon>Dikarya</taxon>
        <taxon>Ascomycota</taxon>
        <taxon>Pezizomycotina</taxon>
        <taxon>Eurotiomycetes</taxon>
        <taxon>Eurotiomycetidae</taxon>
        <taxon>Eurotiales</taxon>
        <taxon>Trichocomaceae</taxon>
        <taxon>Talaromyces</taxon>
        <taxon>Talaromyces sect. Talaromyces</taxon>
    </lineage>
</organism>
<dbReference type="InterPro" id="IPR036890">
    <property type="entry name" value="HATPase_C_sf"/>
</dbReference>
<evidence type="ECO:0000313" key="10">
    <source>
        <dbReference type="EMBL" id="EED15279.1"/>
    </source>
</evidence>
<dbReference type="PANTHER" id="PTHR43808">
    <property type="entry name" value="ACETYLORNITHINE DEACETYLASE"/>
    <property type="match status" value="1"/>
</dbReference>
<dbReference type="InterPro" id="IPR004358">
    <property type="entry name" value="Sig_transdc_His_kin-like_C"/>
</dbReference>
<feature type="domain" description="Response regulatory" evidence="9">
    <location>
        <begin position="742"/>
        <end position="932"/>
    </location>
</feature>
<keyword evidence="11" id="KW-1185">Reference proteome</keyword>
<keyword evidence="5" id="KW-0862">Zinc</keyword>
<dbReference type="GO" id="GO:0016787">
    <property type="term" value="F:hydrolase activity"/>
    <property type="evidence" value="ECO:0007669"/>
    <property type="project" value="UniProtKB-KW"/>
</dbReference>
<dbReference type="SUPFAM" id="SSF55031">
    <property type="entry name" value="Bacterial exopeptidase dimerisation domain"/>
    <property type="match status" value="1"/>
</dbReference>
<name>B8MKC4_TALSN</name>
<dbReference type="InterPro" id="IPR036097">
    <property type="entry name" value="HisK_dim/P_sf"/>
</dbReference>
<accession>B8MKC4</accession>
<keyword evidence="4" id="KW-0378">Hydrolase</keyword>
<dbReference type="RefSeq" id="XP_002485232.1">
    <property type="nucleotide sequence ID" value="XM_002485187.1"/>
</dbReference>
<dbReference type="InParanoid" id="B8MKC4"/>
<dbReference type="Pfam" id="PF02518">
    <property type="entry name" value="HATPase_c"/>
    <property type="match status" value="1"/>
</dbReference>
<dbReference type="InterPro" id="IPR001789">
    <property type="entry name" value="Sig_transdc_resp-reg_receiver"/>
</dbReference>
<dbReference type="PANTHER" id="PTHR43808:SF8">
    <property type="entry name" value="PEPTIDASE M20 DIMERISATION DOMAIN-CONTAINING PROTEIN"/>
    <property type="match status" value="1"/>
</dbReference>
<evidence type="ECO:0000256" key="7">
    <source>
        <dbReference type="SAM" id="MobiDB-lite"/>
    </source>
</evidence>
<dbReference type="Pfam" id="PF01546">
    <property type="entry name" value="Peptidase_M20"/>
    <property type="match status" value="1"/>
</dbReference>
<dbReference type="InterPro" id="IPR002933">
    <property type="entry name" value="Peptidase_M20"/>
</dbReference>
<dbReference type="PROSITE" id="PS50109">
    <property type="entry name" value="HIS_KIN"/>
    <property type="match status" value="1"/>
</dbReference>
<dbReference type="SUPFAM" id="SSF52172">
    <property type="entry name" value="CheY-like"/>
    <property type="match status" value="1"/>
</dbReference>
<dbReference type="GO" id="GO:0046872">
    <property type="term" value="F:metal ion binding"/>
    <property type="evidence" value="ECO:0007669"/>
    <property type="project" value="UniProtKB-KW"/>
</dbReference>
<dbReference type="PROSITE" id="PS00758">
    <property type="entry name" value="ARGE_DAPE_CPG2_1"/>
    <property type="match status" value="1"/>
</dbReference>
<comment type="similarity">
    <text evidence="2">Belongs to the peptidase M20A family.</text>
</comment>
<feature type="domain" description="Histidine kinase" evidence="8">
    <location>
        <begin position="533"/>
        <end position="653"/>
    </location>
</feature>
<dbReference type="CDD" id="cd17546">
    <property type="entry name" value="REC_hyHK_CKI1_RcsC-like"/>
    <property type="match status" value="1"/>
</dbReference>
<dbReference type="InterPro" id="IPR001261">
    <property type="entry name" value="ArgE/DapE_CS"/>
</dbReference>